<accession>W4LSF9</accession>
<dbReference type="EMBL" id="AZHW01000350">
    <property type="protein sequence ID" value="ETX00347.1"/>
    <property type="molecule type" value="Genomic_DNA"/>
</dbReference>
<feature type="signal peptide" evidence="1">
    <location>
        <begin position="1"/>
        <end position="23"/>
    </location>
</feature>
<keyword evidence="3" id="KW-1185">Reference proteome</keyword>
<protein>
    <submittedName>
        <fullName evidence="2">Uncharacterized protein</fullName>
    </submittedName>
</protein>
<keyword evidence="1" id="KW-0732">Signal</keyword>
<dbReference type="AlphaFoldDB" id="W4LSF9"/>
<dbReference type="Proteomes" id="UP000019141">
    <property type="component" value="Unassembled WGS sequence"/>
</dbReference>
<name>W4LSF9_ENTF1</name>
<evidence type="ECO:0000256" key="1">
    <source>
        <dbReference type="SAM" id="SignalP"/>
    </source>
</evidence>
<gene>
    <name evidence="2" type="ORF">ETSY1_11500</name>
</gene>
<comment type="caution">
    <text evidence="2">The sequence shown here is derived from an EMBL/GenBank/DDBJ whole genome shotgun (WGS) entry which is preliminary data.</text>
</comment>
<dbReference type="HOGENOM" id="CLU_1591553_0_0_7"/>
<proteinExistence type="predicted"/>
<reference evidence="2 3" key="1">
    <citation type="journal article" date="2014" name="Nature">
        <title>An environmental bacterial taxon with a large and distinct metabolic repertoire.</title>
        <authorList>
            <person name="Wilson M.C."/>
            <person name="Mori T."/>
            <person name="Ruckert C."/>
            <person name="Uria A.R."/>
            <person name="Helf M.J."/>
            <person name="Takada K."/>
            <person name="Gernert C."/>
            <person name="Steffens U.A."/>
            <person name="Heycke N."/>
            <person name="Schmitt S."/>
            <person name="Rinke C."/>
            <person name="Helfrich E.J."/>
            <person name="Brachmann A.O."/>
            <person name="Gurgui C."/>
            <person name="Wakimoto T."/>
            <person name="Kracht M."/>
            <person name="Crusemann M."/>
            <person name="Hentschel U."/>
            <person name="Abe I."/>
            <person name="Matsunaga S."/>
            <person name="Kalinowski J."/>
            <person name="Takeyama H."/>
            <person name="Piel J."/>
        </authorList>
    </citation>
    <scope>NUCLEOTIDE SEQUENCE [LARGE SCALE GENOMIC DNA]</scope>
    <source>
        <strain evidence="3">TSY1</strain>
    </source>
</reference>
<sequence length="167" mass="18107">MYKTLLSAVAAFSMILSVSAASAQDVWSYSVKFVCGAAQTDPREIPIVEPGFYATEINIHNYRPEPVEIRKQVILIVQDNEAVGREPNFVGVSGEDGIALPPNTATMDDCLRIREIAGVDTSNLTIGYLVLQSTQEINVDAVYTTTGGEAGQFPPSIEVERIEGDQI</sequence>
<organism evidence="2 3">
    <name type="scientific">Entotheonella factor</name>
    <dbReference type="NCBI Taxonomy" id="1429438"/>
    <lineage>
        <taxon>Bacteria</taxon>
        <taxon>Pseudomonadati</taxon>
        <taxon>Nitrospinota/Tectimicrobiota group</taxon>
        <taxon>Candidatus Tectimicrobiota</taxon>
        <taxon>Candidatus Entotheonellia</taxon>
        <taxon>Candidatus Entotheonellales</taxon>
        <taxon>Candidatus Entotheonellaceae</taxon>
        <taxon>Candidatus Entotheonella</taxon>
    </lineage>
</organism>
<feature type="chain" id="PRO_5004844638" evidence="1">
    <location>
        <begin position="24"/>
        <end position="167"/>
    </location>
</feature>
<evidence type="ECO:0000313" key="3">
    <source>
        <dbReference type="Proteomes" id="UP000019141"/>
    </source>
</evidence>
<evidence type="ECO:0000313" key="2">
    <source>
        <dbReference type="EMBL" id="ETX00347.1"/>
    </source>
</evidence>